<dbReference type="AlphaFoldDB" id="A0A1F7X290"/>
<evidence type="ECO:0008006" key="3">
    <source>
        <dbReference type="Google" id="ProtNLM"/>
    </source>
</evidence>
<dbReference type="InterPro" id="IPR029063">
    <property type="entry name" value="SAM-dependent_MTases_sf"/>
</dbReference>
<organism evidence="1 2">
    <name type="scientific">Candidatus Woesebacteria bacterium RBG_13_36_22</name>
    <dbReference type="NCBI Taxonomy" id="1802478"/>
    <lineage>
        <taxon>Bacteria</taxon>
        <taxon>Candidatus Woeseibacteriota</taxon>
    </lineage>
</organism>
<dbReference type="SUPFAM" id="SSF53335">
    <property type="entry name" value="S-adenosyl-L-methionine-dependent methyltransferases"/>
    <property type="match status" value="1"/>
</dbReference>
<reference evidence="1 2" key="1">
    <citation type="journal article" date="2016" name="Nat. Commun.">
        <title>Thousands of microbial genomes shed light on interconnected biogeochemical processes in an aquifer system.</title>
        <authorList>
            <person name="Anantharaman K."/>
            <person name="Brown C.T."/>
            <person name="Hug L.A."/>
            <person name="Sharon I."/>
            <person name="Castelle C.J."/>
            <person name="Probst A.J."/>
            <person name="Thomas B.C."/>
            <person name="Singh A."/>
            <person name="Wilkins M.J."/>
            <person name="Karaoz U."/>
            <person name="Brodie E.L."/>
            <person name="Williams K.H."/>
            <person name="Hubbard S.S."/>
            <person name="Banfield J.F."/>
        </authorList>
    </citation>
    <scope>NUCLEOTIDE SEQUENCE [LARGE SCALE GENOMIC DNA]</scope>
</reference>
<accession>A0A1F7X290</accession>
<protein>
    <recommendedName>
        <fullName evidence="3">DNA adenine methylase</fullName>
    </recommendedName>
</protein>
<evidence type="ECO:0000313" key="2">
    <source>
        <dbReference type="Proteomes" id="UP000176939"/>
    </source>
</evidence>
<sequence>MIFSYYGSKSKIWKKYPAPIYNIIIEPFSGAANYALRHSVGRHVILIEKNPVIVSMLKWLQNSDLDFIRNLPHPDAKAPIPDIKPQEARDFLGFMLNQGSPTPKNFVGGFKGNQNLNWNKVADDVAKIRTWEILLGDYSIAPDIEATWFIDPPYIGQKLYPYGKDLDYEVLASWCKSRKGQIIVCENDSAVWLPFRPLCTTSGQRKGSKLRNEGIWTNLDCLCSQKYLI</sequence>
<dbReference type="Proteomes" id="UP000176939">
    <property type="component" value="Unassembled WGS sequence"/>
</dbReference>
<evidence type="ECO:0000313" key="1">
    <source>
        <dbReference type="EMBL" id="OGM09202.1"/>
    </source>
</evidence>
<name>A0A1F7X290_9BACT</name>
<dbReference type="EMBL" id="MGFQ01000024">
    <property type="protein sequence ID" value="OGM09202.1"/>
    <property type="molecule type" value="Genomic_DNA"/>
</dbReference>
<proteinExistence type="predicted"/>
<comment type="caution">
    <text evidence="1">The sequence shown here is derived from an EMBL/GenBank/DDBJ whole genome shotgun (WGS) entry which is preliminary data.</text>
</comment>
<gene>
    <name evidence="1" type="ORF">A2Z67_04650</name>
</gene>